<reference evidence="3" key="1">
    <citation type="submission" date="2023-07" db="EMBL/GenBank/DDBJ databases">
        <title>Isolating and identifying novel microbial strains from the Mariana Trench.</title>
        <authorList>
            <person name="Fu H."/>
        </authorList>
    </citation>
    <scope>NUCLEOTIDE SEQUENCE [LARGE SCALE GENOMIC DNA]</scope>
    <source>
        <strain evidence="3">T-y2</strain>
    </source>
</reference>
<dbReference type="EMBL" id="JAVRBG010000001">
    <property type="protein sequence ID" value="MDT0293186.1"/>
    <property type="molecule type" value="Genomic_DNA"/>
</dbReference>
<sequence>MTNLYKEMSFETLIYRYAEDKWTPKEMLLHLIDSERIFCTRALRFARKDKTLLSGYDHEDFVKESGANTRSLESLLEEYNMQRQSSILLFKSFTKDMLQRKGNANGLEVSVAALGLIISGHELHHVQILKERYL</sequence>
<evidence type="ECO:0000313" key="2">
    <source>
        <dbReference type="EMBL" id="MDT0293186.1"/>
    </source>
</evidence>
<evidence type="ECO:0000313" key="3">
    <source>
        <dbReference type="Proteomes" id="UP001182991"/>
    </source>
</evidence>
<dbReference type="RefSeq" id="WP_311400157.1">
    <property type="nucleotide sequence ID" value="NZ_JAVRBG010000001.1"/>
</dbReference>
<name>A0ABU2KEP9_9FLAO</name>
<dbReference type="Proteomes" id="UP001182991">
    <property type="component" value="Unassembled WGS sequence"/>
</dbReference>
<dbReference type="InterPro" id="IPR034660">
    <property type="entry name" value="DinB/YfiT-like"/>
</dbReference>
<gene>
    <name evidence="2" type="ORF">RLT85_00905</name>
</gene>
<dbReference type="Pfam" id="PF12867">
    <property type="entry name" value="DinB_2"/>
    <property type="match status" value="1"/>
</dbReference>
<dbReference type="Gene3D" id="1.20.120.450">
    <property type="entry name" value="dinb family like domain"/>
    <property type="match status" value="1"/>
</dbReference>
<evidence type="ECO:0000259" key="1">
    <source>
        <dbReference type="Pfam" id="PF12867"/>
    </source>
</evidence>
<proteinExistence type="predicted"/>
<dbReference type="InterPro" id="IPR024775">
    <property type="entry name" value="DinB-like"/>
</dbReference>
<feature type="domain" description="DinB-like" evidence="1">
    <location>
        <begin position="4"/>
        <end position="128"/>
    </location>
</feature>
<organism evidence="2 3">
    <name type="scientific">Mesonia ostreae</name>
    <dbReference type="NCBI Taxonomy" id="861110"/>
    <lineage>
        <taxon>Bacteria</taxon>
        <taxon>Pseudomonadati</taxon>
        <taxon>Bacteroidota</taxon>
        <taxon>Flavobacteriia</taxon>
        <taxon>Flavobacteriales</taxon>
        <taxon>Flavobacteriaceae</taxon>
        <taxon>Mesonia</taxon>
    </lineage>
</organism>
<accession>A0ABU2KEP9</accession>
<comment type="caution">
    <text evidence="2">The sequence shown here is derived from an EMBL/GenBank/DDBJ whole genome shotgun (WGS) entry which is preliminary data.</text>
</comment>
<protein>
    <submittedName>
        <fullName evidence="2">DinB family protein</fullName>
    </submittedName>
</protein>
<dbReference type="SUPFAM" id="SSF109854">
    <property type="entry name" value="DinB/YfiT-like putative metalloenzymes"/>
    <property type="match status" value="1"/>
</dbReference>
<keyword evidence="3" id="KW-1185">Reference proteome</keyword>